<comment type="cofactor">
    <cofactor evidence="8">
        <name>[4Fe-4S] cluster</name>
        <dbReference type="ChEBI" id="CHEBI:49883"/>
    </cofactor>
    <text evidence="8">Binds 1 [4Fe-4S] cluster. The cluster is coordinated with 3 cysteines and an exchangeable S-adenosyl-L-methionine.</text>
</comment>
<sequence>MKGYIHSFESFGTKDGPGIRFVLFLQGCPLRCLYCHNVDTWEIKDKKMIMTASEVMKEILKVRGFIKTGGVTVSGGEPLMQPEFLMELFKLCRENGIQTALDTSGYIFSDKAKQVLELVDMVLLDIKHINPEKYKILTSVELDNTLKFAKYLNEINKPTWLRYVLVPGYSDDENDLHEWAKFTSQLKNVERVDVLPFHQMGQYKWEKVGKEYKLKDTPTPTRELIDKAEGIFRSYGLKMLDK</sequence>
<dbReference type="RefSeq" id="WP_041761004.1">
    <property type="nucleotide sequence ID" value="NZ_CP165647.1"/>
</dbReference>
<dbReference type="EMBL" id="CP165647">
    <property type="protein sequence ID" value="XDU63400.1"/>
    <property type="molecule type" value="Genomic_DNA"/>
</dbReference>
<protein>
    <recommendedName>
        <fullName evidence="8">Pyruvate formate-lyase-activating enzyme</fullName>
        <ecNumber evidence="8">1.97.1.4</ecNumber>
    </recommendedName>
</protein>
<evidence type="ECO:0000256" key="3">
    <source>
        <dbReference type="ARBA" id="ARBA00022691"/>
    </source>
</evidence>
<evidence type="ECO:0000256" key="4">
    <source>
        <dbReference type="ARBA" id="ARBA00022723"/>
    </source>
</evidence>
<dbReference type="InterPro" id="IPR012838">
    <property type="entry name" value="PFL1_activating"/>
</dbReference>
<organism evidence="10">
    <name type="scientific">Leptotrichia alba</name>
    <dbReference type="NCBI Taxonomy" id="3239304"/>
    <lineage>
        <taxon>Bacteria</taxon>
        <taxon>Fusobacteriati</taxon>
        <taxon>Fusobacteriota</taxon>
        <taxon>Fusobacteriia</taxon>
        <taxon>Fusobacteriales</taxon>
        <taxon>Leptotrichiaceae</taxon>
        <taxon>Leptotrichia</taxon>
    </lineage>
</organism>
<dbReference type="CDD" id="cd01335">
    <property type="entry name" value="Radical_SAM"/>
    <property type="match status" value="1"/>
</dbReference>
<evidence type="ECO:0000256" key="7">
    <source>
        <dbReference type="ARBA" id="ARBA00023014"/>
    </source>
</evidence>
<dbReference type="SFLD" id="SFLDG01067">
    <property type="entry name" value="SPASM/twitch_domain_containing"/>
    <property type="match status" value="1"/>
</dbReference>
<accession>A0AB39V6X3</accession>
<dbReference type="PANTHER" id="PTHR30352">
    <property type="entry name" value="PYRUVATE FORMATE-LYASE-ACTIVATING ENZYME"/>
    <property type="match status" value="1"/>
</dbReference>
<dbReference type="Gene3D" id="3.20.20.70">
    <property type="entry name" value="Aldolase class I"/>
    <property type="match status" value="1"/>
</dbReference>
<keyword evidence="5 8" id="KW-0560">Oxidoreductase</keyword>
<dbReference type="PROSITE" id="PS01087">
    <property type="entry name" value="RADICAL_ACTIVATING"/>
    <property type="match status" value="1"/>
</dbReference>
<dbReference type="InterPro" id="IPR058240">
    <property type="entry name" value="rSAM_sf"/>
</dbReference>
<comment type="subcellular location">
    <subcellularLocation>
        <location evidence="8">Cytoplasm</location>
    </subcellularLocation>
</comment>
<dbReference type="AlphaFoldDB" id="A0AB39V6X3"/>
<dbReference type="SFLD" id="SFLDS00029">
    <property type="entry name" value="Radical_SAM"/>
    <property type="match status" value="1"/>
</dbReference>
<dbReference type="Pfam" id="PF04055">
    <property type="entry name" value="Radical_SAM"/>
    <property type="match status" value="1"/>
</dbReference>
<dbReference type="InterPro" id="IPR001989">
    <property type="entry name" value="Radical_activat_CS"/>
</dbReference>
<name>A0AB39V6X3_9FUSO</name>
<keyword evidence="3 8" id="KW-0949">S-adenosyl-L-methionine</keyword>
<comment type="similarity">
    <text evidence="1 8">Belongs to the organic radical-activating enzymes family.</text>
</comment>
<dbReference type="InterPro" id="IPR034457">
    <property type="entry name" value="Organic_radical-activating"/>
</dbReference>
<feature type="domain" description="Radical SAM core" evidence="9">
    <location>
        <begin position="14"/>
        <end position="234"/>
    </location>
</feature>
<dbReference type="EC" id="1.97.1.4" evidence="8"/>
<comment type="function">
    <text evidence="8">Activation of pyruvate formate-lyase under anaerobic conditions by generation of an organic free radical, using S-adenosylmethionine and reduced flavodoxin as cosubstrates to produce 5'-deoxy-adenosine.</text>
</comment>
<keyword evidence="10" id="KW-0670">Pyruvate</keyword>
<evidence type="ECO:0000259" key="9">
    <source>
        <dbReference type="PROSITE" id="PS51918"/>
    </source>
</evidence>
<proteinExistence type="inferred from homology"/>
<dbReference type="SUPFAM" id="SSF102114">
    <property type="entry name" value="Radical SAM enzymes"/>
    <property type="match status" value="1"/>
</dbReference>
<keyword evidence="6 8" id="KW-0408">Iron</keyword>
<evidence type="ECO:0000256" key="6">
    <source>
        <dbReference type="ARBA" id="ARBA00023004"/>
    </source>
</evidence>
<evidence type="ECO:0000256" key="8">
    <source>
        <dbReference type="RuleBase" id="RU362053"/>
    </source>
</evidence>
<dbReference type="PANTHER" id="PTHR30352:SF5">
    <property type="entry name" value="PYRUVATE FORMATE-LYASE 1-ACTIVATING ENZYME"/>
    <property type="match status" value="1"/>
</dbReference>
<comment type="catalytic activity">
    <reaction evidence="8">
        <text>glycyl-[formate C-acetyltransferase] + reduced [flavodoxin] + S-adenosyl-L-methionine = glycin-2-yl radical-[formate C-acetyltransferase] + semiquinone [flavodoxin] + 5'-deoxyadenosine + L-methionine + H(+)</text>
        <dbReference type="Rhea" id="RHEA:19225"/>
        <dbReference type="Rhea" id="RHEA-COMP:10622"/>
        <dbReference type="Rhea" id="RHEA-COMP:12190"/>
        <dbReference type="Rhea" id="RHEA-COMP:12191"/>
        <dbReference type="Rhea" id="RHEA-COMP:14480"/>
        <dbReference type="ChEBI" id="CHEBI:15378"/>
        <dbReference type="ChEBI" id="CHEBI:17319"/>
        <dbReference type="ChEBI" id="CHEBI:29947"/>
        <dbReference type="ChEBI" id="CHEBI:32722"/>
        <dbReference type="ChEBI" id="CHEBI:57618"/>
        <dbReference type="ChEBI" id="CHEBI:57844"/>
        <dbReference type="ChEBI" id="CHEBI:59789"/>
        <dbReference type="ChEBI" id="CHEBI:140311"/>
        <dbReference type="EC" id="1.97.1.4"/>
    </reaction>
</comment>
<evidence type="ECO:0000256" key="2">
    <source>
        <dbReference type="ARBA" id="ARBA00022485"/>
    </source>
</evidence>
<dbReference type="GO" id="GO:0051539">
    <property type="term" value="F:4 iron, 4 sulfur cluster binding"/>
    <property type="evidence" value="ECO:0007669"/>
    <property type="project" value="UniProtKB-UniRule"/>
</dbReference>
<keyword evidence="7 8" id="KW-0411">Iron-sulfur</keyword>
<evidence type="ECO:0000256" key="5">
    <source>
        <dbReference type="ARBA" id="ARBA00023002"/>
    </source>
</evidence>
<keyword evidence="4 8" id="KW-0479">Metal-binding</keyword>
<dbReference type="SFLD" id="SFLDG01066">
    <property type="entry name" value="organic_radical-activating_enz"/>
    <property type="match status" value="1"/>
</dbReference>
<keyword evidence="8" id="KW-0963">Cytoplasm</keyword>
<gene>
    <name evidence="10" type="primary">pflA</name>
    <name evidence="10" type="ORF">AB8B28_01635</name>
</gene>
<dbReference type="GO" id="GO:0043365">
    <property type="term" value="F:[formate-C-acetyltransferase]-activating enzyme activity"/>
    <property type="evidence" value="ECO:0007669"/>
    <property type="project" value="UniProtKB-UniRule"/>
</dbReference>
<keyword evidence="2 8" id="KW-0004">4Fe-4S</keyword>
<dbReference type="InterPro" id="IPR013785">
    <property type="entry name" value="Aldolase_TIM"/>
</dbReference>
<dbReference type="GO" id="GO:0005737">
    <property type="term" value="C:cytoplasm"/>
    <property type="evidence" value="ECO:0007669"/>
    <property type="project" value="UniProtKB-SubCell"/>
</dbReference>
<dbReference type="InterPro" id="IPR007197">
    <property type="entry name" value="rSAM"/>
</dbReference>
<reference evidence="10" key="1">
    <citation type="submission" date="2024-07" db="EMBL/GenBank/DDBJ databases">
        <authorList>
            <person name="Li X.-J."/>
            <person name="Wang X."/>
        </authorList>
    </citation>
    <scope>NUCLEOTIDE SEQUENCE</scope>
    <source>
        <strain evidence="10">HSP-536</strain>
    </source>
</reference>
<evidence type="ECO:0000313" key="10">
    <source>
        <dbReference type="EMBL" id="XDU63400.1"/>
    </source>
</evidence>
<dbReference type="GO" id="GO:0046872">
    <property type="term" value="F:metal ion binding"/>
    <property type="evidence" value="ECO:0007669"/>
    <property type="project" value="UniProtKB-UniRule"/>
</dbReference>
<dbReference type="KEGG" id="lala:AB8B28_01635"/>
<dbReference type="NCBIfam" id="TIGR02493">
    <property type="entry name" value="PFLA"/>
    <property type="match status" value="1"/>
</dbReference>
<evidence type="ECO:0000256" key="1">
    <source>
        <dbReference type="ARBA" id="ARBA00009777"/>
    </source>
</evidence>
<dbReference type="PROSITE" id="PS51918">
    <property type="entry name" value="RADICAL_SAM"/>
    <property type="match status" value="1"/>
</dbReference>